<sequence>MKNKKMIRPTKVLLLFFLFQFPLESLAFRNDGMEELNESALRDVAGQGLFVADMVRGDELANPNEYSTPFNFYRVGMDGEMQLNLNMSKLQLGCGGVNDLLSGHAGCDIDIDYVSMMGRNGYQPGDPQSPVILDRPYMEFAIKNDDSPTLREVVGIKIGAATVDGFMATGRRYYQGVLNEENSGFGNTCNPDAFTGAGVVGCHSGLNSVSGFLGTDLSLTMRVKATVASLLSLDAWGCTGRTSTTEDLCGTNQNDSIFVDLAGTRMQSLGLRAAELTLNGSGIVAFLEFIGLNDVYAQLNADARTVHGLAFENTSDFFLSFQREPVAYPRYSKMSPTAEFTQQGLMGVALDACATTSQDTPRCHSGYAVPANTGWWMNAPSAKLVDVYNDNMQLGNLSIGDALDLLDAPGFPIVNPELDFHRAQNCYGSSTFC</sequence>
<dbReference type="PATRIC" id="fig|1177154.3.peg.2673"/>
<gene>
    <name evidence="2" type="ORF">Y5S_02639</name>
</gene>
<accession>A0A095SIE8</accession>
<dbReference type="RefSeq" id="WP_035233619.1">
    <property type="nucleotide sequence ID" value="NZ_ARXV01000011.1"/>
</dbReference>
<reference evidence="2 3" key="1">
    <citation type="submission" date="2012-09" db="EMBL/GenBank/DDBJ databases">
        <title>Genome Sequence of alkane-degrading Bacterium Alcanivorax sp. 19-m-6.</title>
        <authorList>
            <person name="Lai Q."/>
            <person name="Shao Z."/>
        </authorList>
    </citation>
    <scope>NUCLEOTIDE SEQUENCE [LARGE SCALE GENOMIC DNA]</scope>
    <source>
        <strain evidence="2 3">19-m-6</strain>
    </source>
</reference>
<evidence type="ECO:0000313" key="3">
    <source>
        <dbReference type="Proteomes" id="UP000029444"/>
    </source>
</evidence>
<name>A0A095SIE8_9GAMM</name>
<dbReference type="OrthoDB" id="6073551at2"/>
<comment type="caution">
    <text evidence="2">The sequence shown here is derived from an EMBL/GenBank/DDBJ whole genome shotgun (WGS) entry which is preliminary data.</text>
</comment>
<keyword evidence="1" id="KW-0732">Signal</keyword>
<feature type="chain" id="PRO_5001917713" evidence="1">
    <location>
        <begin position="28"/>
        <end position="433"/>
    </location>
</feature>
<dbReference type="eggNOG" id="ENOG5033RAC">
    <property type="taxonomic scope" value="Bacteria"/>
</dbReference>
<keyword evidence="3" id="KW-1185">Reference proteome</keyword>
<dbReference type="AlphaFoldDB" id="A0A095SIE8"/>
<protein>
    <submittedName>
        <fullName evidence="2">Uncharacterized protein</fullName>
    </submittedName>
</protein>
<dbReference type="STRING" id="1177154.Y5S_02639"/>
<feature type="signal peptide" evidence="1">
    <location>
        <begin position="1"/>
        <end position="27"/>
    </location>
</feature>
<organism evidence="2 3">
    <name type="scientific">Alcanivorax nanhaiticus</name>
    <dbReference type="NCBI Taxonomy" id="1177154"/>
    <lineage>
        <taxon>Bacteria</taxon>
        <taxon>Pseudomonadati</taxon>
        <taxon>Pseudomonadota</taxon>
        <taxon>Gammaproteobacteria</taxon>
        <taxon>Oceanospirillales</taxon>
        <taxon>Alcanivoracaceae</taxon>
        <taxon>Alcanivorax</taxon>
    </lineage>
</organism>
<dbReference type="Proteomes" id="UP000029444">
    <property type="component" value="Unassembled WGS sequence"/>
</dbReference>
<proteinExistence type="predicted"/>
<evidence type="ECO:0000313" key="2">
    <source>
        <dbReference type="EMBL" id="KGD64099.1"/>
    </source>
</evidence>
<dbReference type="EMBL" id="ARXV01000011">
    <property type="protein sequence ID" value="KGD64099.1"/>
    <property type="molecule type" value="Genomic_DNA"/>
</dbReference>
<evidence type="ECO:0000256" key="1">
    <source>
        <dbReference type="SAM" id="SignalP"/>
    </source>
</evidence>